<feature type="region of interest" description="Disordered" evidence="9">
    <location>
        <begin position="1287"/>
        <end position="1314"/>
    </location>
</feature>
<keyword evidence="6" id="KW-0206">Cytoskeleton</keyword>
<sequence length="1834" mass="205201">MMQISQGTIGSPWHQTYHSSSSTSDLSSFDHGYLRQSPEEYRSRSSMESLDHSSPAYHPYHYLSPAKSTNCIDQLAHLHSKRDSAYSSFSTNSSIPEYQTNPFSKERSYSMESMHSQNNLQEGIKHADIRYIKTVYDAQRGVSEEYEVNSSSFKNRSYSRPSSNTRNSSGPTSRLEQNRVCSESDSLGRGPPLPPMRSDSYAVTRHHERPSSWSSMDQNRSFKTHTKATGSHPSSGTCNSTQHVKPPFSEAQLHTVLEKSPESSPRTKSKQTYVQAPKPGQPMLPTGIYPVPSPEPHFAHAPPLPKSNNGRLYPALVKEGACSPRPACGLKVASSLHYDNDESQSDNLHNTSTAIYLTDSPSKEQDKKQEGTSGFAHYKLHFSAGPEIPIGSSKAIDNNLNVSPKNQYVHHSDQKIINGTRKTAKNKTYIKKQSKSEEQELPVTAENRISSEVPLQNEWNELNTLQEISPSKMTAGPCRNEHNIDILKDKESGSPYITSPLNHRPDDRPHRKDHRNKLDSLSFTKLIEDTDSSAVLHNDPLKFEEPTSPSQMKNCDFTKRRLSSSSTQSGHSVQYGKADVDKSRSLVLEKISKIEQREQKSHRNVVPTGTLYGQQAGQPTRGPNNRGSVNSIDELKNRFSSREHKQCSERQRLSSFQDTEKPSVVQQLKRAGSVYSMKSTDTHKQTADSHVDKMQQHKYEQSLVQAAPDDSKRKVDAQTMPNKDDHWHASTQDTLGFNRAYRNSIKDAQSKVLEATSYRRKDLEISPPQYQKPDKNIKRPTSALLQGKISPVSLHAPKERHSITPVHTRSKFEDVQIQENQGSPLAVARIGARRRLTAEQRKRCYSEPEKMHEVGTSENEKSPLSVLKREQNGSFLENTVADRRKMFESDGIAGSTVNLSKPELKQIQQNALADYMARKIGRRPSSQEIGFLKQRSQSTYFSESMMESHSNSSTSSMTSLHEHSSYSGRDINIGRVSSTLPPGLTGLFDLANLEQDVGRQESRGRSSSFANQRVLDYRTKSEFTMCKQKSNYTESKPIEFEEQAVKRKPGKSASAEDLLDTSQQTTVNHARSQSTPASDKILLDVLNRQEVNVKSTSHGGVGQCISILKNKDGGPIEKRSFCSTLQSHPEQSAGVAGGTQPLPRNILANQSTVQPDIHHRHTRTQSLTPSYGMHSKTFESRPMTLPGLNQASPSKRNQVSNNHAAQDFITAEEYLYAGKNAKICTPPLVVDESTIGPMARDHNTLEDLADKVRSKKSTPPERPPPPKIKWTSSNDVILSQKTTSCPSFENKLSPGLNNNRMWSTSSSETDTPMHHGKISLRISESGLHSSAPVISQDDDDDEVFVKEPENVAFPKEPVVIILPSSPSSILQNASITEKNDKCLLAPSLPLSSHENETSMTTQPKGEVNKRHPFIDNKKTTAPRNMESSNTSKISSNVSTKTVLPLIKPSRSVEVPQPITSTGETTHNFEEGMPSPPEDMPLFASQFMENEVPASESIDTSTSFKTAIMSPEDIKSQELAKEIVDKDKSLADILDPESKMKTTMDLMSGLFTKSSTALNDKNRKWKGERKIPDNTFLTENAKKEDKAENAHNDSEYSSILTSKVELQKIKDIKAVRSKEEENIDVNEKKAELIANINHKLEILKDAKDSLLLDIKINNSLGDEVETLIESLCKPNEYDKYKMFIGDLDKVVNLLLSLSGRLARVENVLSSLNEDTDAEERKTWIEKKKQLSGQHEDARELKENLDRRERLVMDILGNYLTGEQFQEYQHFVKMKSALLIKQRELDDKMKLGQEQLKCLSESLPSDFQIEGQMPSREENISSLGNVNIPPPLTSSL</sequence>
<feature type="region of interest" description="Disordered" evidence="9">
    <location>
        <begin position="1"/>
        <end position="31"/>
    </location>
</feature>
<gene>
    <name evidence="12" type="primary">SHROOM3</name>
</gene>
<evidence type="ECO:0000256" key="7">
    <source>
        <dbReference type="PROSITE-ProRule" id="PRU00637"/>
    </source>
</evidence>
<feature type="compositionally biased region" description="Polar residues" evidence="9">
    <location>
        <begin position="1060"/>
        <end position="1076"/>
    </location>
</feature>
<feature type="domain" description="ASD2" evidence="11">
    <location>
        <begin position="1516"/>
        <end position="1802"/>
    </location>
</feature>
<keyword evidence="3" id="KW-0963">Cytoplasm</keyword>
<dbReference type="InterPro" id="IPR027685">
    <property type="entry name" value="Shroom_fam"/>
</dbReference>
<comment type="similarity">
    <text evidence="2">Belongs to the shroom family.</text>
</comment>
<evidence type="ECO:0000256" key="4">
    <source>
        <dbReference type="ARBA" id="ARBA00022701"/>
    </source>
</evidence>
<dbReference type="PANTHER" id="PTHR15012">
    <property type="entry name" value="APICAL PROTEIN/SHROOM-RELATED"/>
    <property type="match status" value="1"/>
</dbReference>
<reference evidence="12" key="2">
    <citation type="submission" date="2025-09" db="UniProtKB">
        <authorList>
            <consortium name="Ensembl"/>
        </authorList>
    </citation>
    <scope>IDENTIFICATION</scope>
</reference>
<dbReference type="GO" id="GO:0007015">
    <property type="term" value="P:actin filament organization"/>
    <property type="evidence" value="ECO:0007669"/>
    <property type="project" value="TreeGrafter"/>
</dbReference>
<reference evidence="12" key="1">
    <citation type="submission" date="2025-08" db="UniProtKB">
        <authorList>
            <consortium name="Ensembl"/>
        </authorList>
    </citation>
    <scope>IDENTIFICATION</scope>
</reference>
<keyword evidence="4" id="KW-0493">Microtubule</keyword>
<dbReference type="Pfam" id="PF08688">
    <property type="entry name" value="ASD1"/>
    <property type="match status" value="1"/>
</dbReference>
<feature type="region of interest" description="Disordered" evidence="9">
    <location>
        <begin position="1388"/>
        <end position="1436"/>
    </location>
</feature>
<feature type="compositionally biased region" description="Basic and acidic residues" evidence="9">
    <location>
        <begin position="633"/>
        <end position="652"/>
    </location>
</feature>
<evidence type="ECO:0000259" key="10">
    <source>
        <dbReference type="PROSITE" id="PS51306"/>
    </source>
</evidence>
<evidence type="ECO:0000313" key="13">
    <source>
        <dbReference type="Proteomes" id="UP000694569"/>
    </source>
</evidence>
<feature type="compositionally biased region" description="Polar residues" evidence="9">
    <location>
        <begin position="211"/>
        <end position="243"/>
    </location>
</feature>
<feature type="compositionally biased region" description="Polar residues" evidence="9">
    <location>
        <begin position="1187"/>
        <end position="1201"/>
    </location>
</feature>
<dbReference type="Pfam" id="PF08687">
    <property type="entry name" value="ASD2"/>
    <property type="match status" value="1"/>
</dbReference>
<keyword evidence="5 7" id="KW-0009">Actin-binding</keyword>
<protein>
    <submittedName>
        <fullName evidence="12">Shroom family member 3</fullName>
    </submittedName>
</protein>
<dbReference type="Gene3D" id="6.10.250.3120">
    <property type="match status" value="1"/>
</dbReference>
<feature type="compositionally biased region" description="Polar residues" evidence="9">
    <location>
        <begin position="262"/>
        <end position="274"/>
    </location>
</feature>
<feature type="compositionally biased region" description="Low complexity" evidence="9">
    <location>
        <begin position="1427"/>
        <end position="1436"/>
    </location>
</feature>
<feature type="compositionally biased region" description="Polar residues" evidence="9">
    <location>
        <begin position="611"/>
        <end position="631"/>
    </location>
</feature>
<evidence type="ECO:0000256" key="3">
    <source>
        <dbReference type="ARBA" id="ARBA00022490"/>
    </source>
</evidence>
<evidence type="ECO:0000256" key="9">
    <source>
        <dbReference type="SAM" id="MobiDB-lite"/>
    </source>
</evidence>
<feature type="region of interest" description="Disordered" evidence="9">
    <location>
        <begin position="705"/>
        <end position="730"/>
    </location>
</feature>
<feature type="region of interest" description="Disordered" evidence="9">
    <location>
        <begin position="1040"/>
        <end position="1076"/>
    </location>
</feature>
<evidence type="ECO:0000313" key="12">
    <source>
        <dbReference type="Ensembl" id="ENSLLEP00000004014.1"/>
    </source>
</evidence>
<dbReference type="GO" id="GO:0005912">
    <property type="term" value="C:adherens junction"/>
    <property type="evidence" value="ECO:0007669"/>
    <property type="project" value="TreeGrafter"/>
</dbReference>
<proteinExistence type="inferred from homology"/>
<evidence type="ECO:0000256" key="6">
    <source>
        <dbReference type="ARBA" id="ARBA00023212"/>
    </source>
</evidence>
<feature type="domain" description="ASD1" evidence="10">
    <location>
        <begin position="745"/>
        <end position="855"/>
    </location>
</feature>
<dbReference type="Ensembl" id="ENSLLET00000004202.1">
    <property type="protein sequence ID" value="ENSLLEP00000004014.1"/>
    <property type="gene ID" value="ENSLLEG00000002576.1"/>
</dbReference>
<feature type="compositionally biased region" description="Basic and acidic residues" evidence="9">
    <location>
        <begin position="1406"/>
        <end position="1418"/>
    </location>
</feature>
<dbReference type="PROSITE" id="PS51306">
    <property type="entry name" value="ASD1"/>
    <property type="match status" value="1"/>
</dbReference>
<dbReference type="GO" id="GO:0016324">
    <property type="term" value="C:apical plasma membrane"/>
    <property type="evidence" value="ECO:0007669"/>
    <property type="project" value="TreeGrafter"/>
</dbReference>
<dbReference type="Proteomes" id="UP000694569">
    <property type="component" value="Unplaced"/>
</dbReference>
<feature type="region of interest" description="Disordered" evidence="9">
    <location>
        <begin position="485"/>
        <end position="519"/>
    </location>
</feature>
<feature type="compositionally biased region" description="Polar residues" evidence="9">
    <location>
        <begin position="1"/>
        <end position="18"/>
    </location>
</feature>
<evidence type="ECO:0000256" key="1">
    <source>
        <dbReference type="ARBA" id="ARBA00004245"/>
    </source>
</evidence>
<dbReference type="GO" id="GO:0005874">
    <property type="term" value="C:microtubule"/>
    <property type="evidence" value="ECO:0007669"/>
    <property type="project" value="UniProtKB-KW"/>
</dbReference>
<feature type="region of interest" description="Disordered" evidence="9">
    <location>
        <begin position="144"/>
        <end position="283"/>
    </location>
</feature>
<accession>A0A8C5P876</accession>
<feature type="region of interest" description="Disordered" evidence="9">
    <location>
        <begin position="1156"/>
        <end position="1201"/>
    </location>
</feature>
<evidence type="ECO:0000259" key="11">
    <source>
        <dbReference type="PROSITE" id="PS51307"/>
    </source>
</evidence>
<evidence type="ECO:0000256" key="5">
    <source>
        <dbReference type="ARBA" id="ARBA00023203"/>
    </source>
</evidence>
<dbReference type="InterPro" id="IPR014799">
    <property type="entry name" value="ASD2_dom"/>
</dbReference>
<dbReference type="InterPro" id="IPR014800">
    <property type="entry name" value="ASD1_dom"/>
</dbReference>
<feature type="coiled-coil region" evidence="8">
    <location>
        <begin position="1700"/>
        <end position="1746"/>
    </location>
</feature>
<dbReference type="GO" id="GO:0051015">
    <property type="term" value="F:actin filament binding"/>
    <property type="evidence" value="ECO:0007669"/>
    <property type="project" value="InterPro"/>
</dbReference>
<dbReference type="PANTHER" id="PTHR15012:SF33">
    <property type="entry name" value="PROTEIN SHROOM3"/>
    <property type="match status" value="1"/>
</dbReference>
<evidence type="ECO:0000256" key="8">
    <source>
        <dbReference type="SAM" id="Coils"/>
    </source>
</evidence>
<dbReference type="GO" id="GO:0043296">
    <property type="term" value="C:apical junction complex"/>
    <property type="evidence" value="ECO:0007669"/>
    <property type="project" value="TreeGrafter"/>
</dbReference>
<comment type="subcellular location">
    <subcellularLocation>
        <location evidence="1">Cytoplasm</location>
        <location evidence="1">Cytoskeleton</location>
    </subcellularLocation>
</comment>
<dbReference type="PROSITE" id="PS51307">
    <property type="entry name" value="ASD2"/>
    <property type="match status" value="1"/>
</dbReference>
<dbReference type="GO" id="GO:0030864">
    <property type="term" value="C:cortical actin cytoskeleton"/>
    <property type="evidence" value="ECO:0007669"/>
    <property type="project" value="TreeGrafter"/>
</dbReference>
<feature type="compositionally biased region" description="Basic and acidic residues" evidence="9">
    <location>
        <begin position="709"/>
        <end position="728"/>
    </location>
</feature>
<feature type="compositionally biased region" description="Polar residues" evidence="9">
    <location>
        <begin position="148"/>
        <end position="185"/>
    </location>
</feature>
<feature type="compositionally biased region" description="Polar residues" evidence="9">
    <location>
        <begin position="1295"/>
        <end position="1310"/>
    </location>
</feature>
<keyword evidence="8" id="KW-0175">Coiled coil</keyword>
<dbReference type="GeneTree" id="ENSGT00940000157778"/>
<feature type="region of interest" description="Disordered" evidence="9">
    <location>
        <begin position="841"/>
        <end position="865"/>
    </location>
</feature>
<name>A0A8C5P876_9ANUR</name>
<organism evidence="12 13">
    <name type="scientific">Leptobrachium leishanense</name>
    <name type="common">Leishan spiny toad</name>
    <dbReference type="NCBI Taxonomy" id="445787"/>
    <lineage>
        <taxon>Eukaryota</taxon>
        <taxon>Metazoa</taxon>
        <taxon>Chordata</taxon>
        <taxon>Craniata</taxon>
        <taxon>Vertebrata</taxon>
        <taxon>Euteleostomi</taxon>
        <taxon>Amphibia</taxon>
        <taxon>Batrachia</taxon>
        <taxon>Anura</taxon>
        <taxon>Pelobatoidea</taxon>
        <taxon>Megophryidae</taxon>
        <taxon>Leptobrachium</taxon>
    </lineage>
</organism>
<dbReference type="OrthoDB" id="10063560at2759"/>
<feature type="compositionally biased region" description="Polar residues" evidence="9">
    <location>
        <begin position="1389"/>
        <end position="1403"/>
    </location>
</feature>
<keyword evidence="13" id="KW-1185">Reference proteome</keyword>
<evidence type="ECO:0000256" key="2">
    <source>
        <dbReference type="ARBA" id="ARBA00006469"/>
    </source>
</evidence>
<feature type="region of interest" description="Disordered" evidence="9">
    <location>
        <begin position="596"/>
        <end position="665"/>
    </location>
</feature>
<feature type="region of interest" description="Disordered" evidence="9">
    <location>
        <begin position="1251"/>
        <end position="1271"/>
    </location>
</feature>